<keyword evidence="6 7" id="KW-0472">Membrane</keyword>
<dbReference type="PANTHER" id="PTHR30489">
    <property type="entry name" value="LIPOPROTEIN-RELEASING SYSTEM TRANSMEMBRANE PROTEIN LOLE"/>
    <property type="match status" value="1"/>
</dbReference>
<gene>
    <name evidence="9" type="ORF">DFR58_10147</name>
</gene>
<evidence type="ECO:0000313" key="10">
    <source>
        <dbReference type="Proteomes" id="UP000253034"/>
    </source>
</evidence>
<proteinExistence type="inferred from homology"/>
<dbReference type="RefSeq" id="WP_114295804.1">
    <property type="nucleotide sequence ID" value="NZ_QPJT01000001.1"/>
</dbReference>
<dbReference type="InterPro" id="IPR003838">
    <property type="entry name" value="ABC3_permease_C"/>
</dbReference>
<keyword evidence="5 7" id="KW-1133">Transmembrane helix</keyword>
<evidence type="ECO:0000256" key="3">
    <source>
        <dbReference type="ARBA" id="ARBA00022475"/>
    </source>
</evidence>
<dbReference type="PANTHER" id="PTHR30489:SF0">
    <property type="entry name" value="LIPOPROTEIN-RELEASING SYSTEM TRANSMEMBRANE PROTEIN LOLE"/>
    <property type="match status" value="1"/>
</dbReference>
<dbReference type="AlphaFoldDB" id="A0A369BHV2"/>
<evidence type="ECO:0000256" key="1">
    <source>
        <dbReference type="ARBA" id="ARBA00004651"/>
    </source>
</evidence>
<dbReference type="EMBL" id="QPJT01000001">
    <property type="protein sequence ID" value="RCX20845.1"/>
    <property type="molecule type" value="Genomic_DNA"/>
</dbReference>
<feature type="transmembrane region" description="Helical" evidence="7">
    <location>
        <begin position="196"/>
        <end position="217"/>
    </location>
</feature>
<comment type="caution">
    <text evidence="9">The sequence shown here is derived from an EMBL/GenBank/DDBJ whole genome shotgun (WGS) entry which is preliminary data.</text>
</comment>
<evidence type="ECO:0000256" key="2">
    <source>
        <dbReference type="ARBA" id="ARBA00005236"/>
    </source>
</evidence>
<accession>A0A369BHV2</accession>
<dbReference type="GO" id="GO:0044874">
    <property type="term" value="P:lipoprotein localization to outer membrane"/>
    <property type="evidence" value="ECO:0007669"/>
    <property type="project" value="TreeGrafter"/>
</dbReference>
<dbReference type="GO" id="GO:0098797">
    <property type="term" value="C:plasma membrane protein complex"/>
    <property type="evidence" value="ECO:0007669"/>
    <property type="project" value="TreeGrafter"/>
</dbReference>
<organism evidence="9 10">
    <name type="scientific">Anaerobacterium chartisolvens</name>
    <dbReference type="NCBI Taxonomy" id="1297424"/>
    <lineage>
        <taxon>Bacteria</taxon>
        <taxon>Bacillati</taxon>
        <taxon>Bacillota</taxon>
        <taxon>Clostridia</taxon>
        <taxon>Eubacteriales</taxon>
        <taxon>Oscillospiraceae</taxon>
        <taxon>Anaerobacterium</taxon>
    </lineage>
</organism>
<comment type="subcellular location">
    <subcellularLocation>
        <location evidence="1">Cell membrane</location>
        <topology evidence="1">Multi-pass membrane protein</topology>
    </subcellularLocation>
</comment>
<dbReference type="Proteomes" id="UP000253034">
    <property type="component" value="Unassembled WGS sequence"/>
</dbReference>
<reference evidence="9 10" key="1">
    <citation type="submission" date="2018-07" db="EMBL/GenBank/DDBJ databases">
        <title>Genomic Encyclopedia of Type Strains, Phase IV (KMG-IV): sequencing the most valuable type-strain genomes for metagenomic binning, comparative biology and taxonomic classification.</title>
        <authorList>
            <person name="Goeker M."/>
        </authorList>
    </citation>
    <scope>NUCLEOTIDE SEQUENCE [LARGE SCALE GENOMIC DNA]</scope>
    <source>
        <strain evidence="9 10">DSM 27016</strain>
    </source>
</reference>
<comment type="similarity">
    <text evidence="2">Belongs to the ABC-4 integral membrane protein family. LolC/E subfamily.</text>
</comment>
<evidence type="ECO:0000256" key="6">
    <source>
        <dbReference type="ARBA" id="ARBA00023136"/>
    </source>
</evidence>
<feature type="transmembrane region" description="Helical" evidence="7">
    <location>
        <begin position="162"/>
        <end position="184"/>
    </location>
</feature>
<keyword evidence="10" id="KW-1185">Reference proteome</keyword>
<evidence type="ECO:0000256" key="4">
    <source>
        <dbReference type="ARBA" id="ARBA00022692"/>
    </source>
</evidence>
<evidence type="ECO:0000259" key="8">
    <source>
        <dbReference type="Pfam" id="PF02687"/>
    </source>
</evidence>
<feature type="domain" description="ABC3 transporter permease C-terminal" evidence="8">
    <location>
        <begin position="112"/>
        <end position="217"/>
    </location>
</feature>
<evidence type="ECO:0000313" key="9">
    <source>
        <dbReference type="EMBL" id="RCX20845.1"/>
    </source>
</evidence>
<sequence length="239" mass="26758">MVAKKLDIKVGDTVIIETPFDKVRKAKNRLIVTGIVKKYMGNNCYLPITSMGDILKEGVYATGAVVKSDTGMFEKAKRELLKIRGIKMLQSRIEEYENSLQMFDIVYLFVAIMIIFGSIMGFASIFNSTVINIMERRRELASLKVLGYTKAEIEKLLMRESVILGVISLAPGAILGRLLCELFAEQFSTDVLVIPAIVKISTYIISFISIFVFIILAQKANEKNIFGLDIVEVLKNKEG</sequence>
<dbReference type="Pfam" id="PF02687">
    <property type="entry name" value="FtsX"/>
    <property type="match status" value="1"/>
</dbReference>
<protein>
    <submittedName>
        <fullName evidence="9">FtsX-like permease family protein</fullName>
    </submittedName>
</protein>
<dbReference type="OrthoDB" id="5137249at2"/>
<evidence type="ECO:0000256" key="5">
    <source>
        <dbReference type="ARBA" id="ARBA00022989"/>
    </source>
</evidence>
<name>A0A369BHV2_9FIRM</name>
<keyword evidence="4 7" id="KW-0812">Transmembrane</keyword>
<dbReference type="InterPro" id="IPR051447">
    <property type="entry name" value="Lipoprotein-release_system"/>
</dbReference>
<evidence type="ECO:0000256" key="7">
    <source>
        <dbReference type="SAM" id="Phobius"/>
    </source>
</evidence>
<feature type="transmembrane region" description="Helical" evidence="7">
    <location>
        <begin position="105"/>
        <end position="134"/>
    </location>
</feature>
<keyword evidence="3" id="KW-1003">Cell membrane</keyword>